<accession>A0ABR2GSL9</accession>
<evidence type="ECO:0000313" key="2">
    <source>
        <dbReference type="Proteomes" id="UP001470230"/>
    </source>
</evidence>
<protein>
    <submittedName>
        <fullName evidence="1">Uncharacterized protein</fullName>
    </submittedName>
</protein>
<dbReference type="PANTHER" id="PTHR43628">
    <property type="entry name" value="ACTIVATOR OF C KINASE PROTEIN 1-RELATED"/>
    <property type="match status" value="1"/>
</dbReference>
<dbReference type="PANTHER" id="PTHR43628:SF1">
    <property type="entry name" value="CHITIN SYNTHASE REGULATORY FACTOR 2-RELATED"/>
    <property type="match status" value="1"/>
</dbReference>
<dbReference type="InterPro" id="IPR011990">
    <property type="entry name" value="TPR-like_helical_dom_sf"/>
</dbReference>
<dbReference type="EMBL" id="JAPFFF010000064">
    <property type="protein sequence ID" value="KAK8836661.1"/>
    <property type="molecule type" value="Genomic_DNA"/>
</dbReference>
<name>A0ABR2GSL9_9EUKA</name>
<proteinExistence type="predicted"/>
<organism evidence="1 2">
    <name type="scientific">Tritrichomonas musculus</name>
    <dbReference type="NCBI Taxonomy" id="1915356"/>
    <lineage>
        <taxon>Eukaryota</taxon>
        <taxon>Metamonada</taxon>
        <taxon>Parabasalia</taxon>
        <taxon>Tritrichomonadida</taxon>
        <taxon>Tritrichomonadidae</taxon>
        <taxon>Tritrichomonas</taxon>
    </lineage>
</organism>
<keyword evidence="2" id="KW-1185">Reference proteome</keyword>
<dbReference type="Proteomes" id="UP001470230">
    <property type="component" value="Unassembled WGS sequence"/>
</dbReference>
<dbReference type="SUPFAM" id="SSF81901">
    <property type="entry name" value="HCP-like"/>
    <property type="match status" value="3"/>
</dbReference>
<evidence type="ECO:0000313" key="1">
    <source>
        <dbReference type="EMBL" id="KAK8836661.1"/>
    </source>
</evidence>
<comment type="caution">
    <text evidence="1">The sequence shown here is derived from an EMBL/GenBank/DDBJ whole genome shotgun (WGS) entry which is preliminary data.</text>
</comment>
<sequence length="574" mass="67844">MDVAKSIKLLESSAFFDNPFAEFLLFEFYNDGRFISKDAEKAFFYLYKSIKNEYNKALYHYGLICCNKYSPLYNIKEAKLSFKKAAILGDYDALYQLGLLYYAEIDNKKKIKKLFSSLEFCAEQNNPNACYYLGMIYYNKDNKKNVSRDSKKSIKYLEQALKLNHPNASTLLGVIYYEDIEVVRDIPRSIYYLSLAPYNIYSQYNLGYIYYKEKSLKKDIYQVIDCLSFAANGNDSEAQYLLGLIYSDNKYIPIDINKSISYLTDSANQDNPDAQFHLGLIYYEGTYVERNIEKAIYYFEQSSRENNSEASFYLGFIYFDNQFIERDIKKSFFYLDISSKNHNPNAIFLIGLILQERLLPYSFQDIMQYYKEASNCNCCFAQNNLGVIYKIGFKVDKNMYVSIDYFKKSIKNAKDDYSIFNLARIYYFGDYDEDIIDNLKISSNANFLFADLFLFYIYLFGIKEQMRNEKKAKKYFIKINYNYEDKRVLEIVNEIYESHKNNPKDDHKFASKLGKFFEEYNLIYSLNHSEIDDFIYFYKNGDFKKNIFDNLPKDPPNEEATDVNTLFYEGLNSI</sequence>
<dbReference type="Gene3D" id="1.25.40.10">
    <property type="entry name" value="Tetratricopeptide repeat domain"/>
    <property type="match status" value="2"/>
</dbReference>
<dbReference type="SMART" id="SM00671">
    <property type="entry name" value="SEL1"/>
    <property type="match status" value="9"/>
</dbReference>
<reference evidence="1 2" key="1">
    <citation type="submission" date="2024-04" db="EMBL/GenBank/DDBJ databases">
        <title>Tritrichomonas musculus Genome.</title>
        <authorList>
            <person name="Alves-Ferreira E."/>
            <person name="Grigg M."/>
            <person name="Lorenzi H."/>
            <person name="Galac M."/>
        </authorList>
    </citation>
    <scope>NUCLEOTIDE SEQUENCE [LARGE SCALE GENOMIC DNA]</scope>
    <source>
        <strain evidence="1 2">EAF2021</strain>
    </source>
</reference>
<dbReference type="InterPro" id="IPR006597">
    <property type="entry name" value="Sel1-like"/>
</dbReference>
<gene>
    <name evidence="1" type="ORF">M9Y10_037598</name>
</gene>
<dbReference type="InterPro" id="IPR052945">
    <property type="entry name" value="Mitotic_Regulator"/>
</dbReference>
<dbReference type="Pfam" id="PF08238">
    <property type="entry name" value="Sel1"/>
    <property type="match status" value="9"/>
</dbReference>